<dbReference type="HOGENOM" id="CLU_055770_1_0_5"/>
<dbReference type="RefSeq" id="WP_024318407.1">
    <property type="nucleotide sequence ID" value="NZ_ATTO01000088.1"/>
</dbReference>
<protein>
    <recommendedName>
        <fullName evidence="3">DUF1173 domain-containing protein</fullName>
    </recommendedName>
</protein>
<geneLocation type="plasmid" evidence="1 2">
    <name>pLPU83d</name>
</geneLocation>
<evidence type="ECO:0000313" key="2">
    <source>
        <dbReference type="Proteomes" id="UP000019443"/>
    </source>
</evidence>
<gene>
    <name evidence="1" type="ORF">LPU83_pLPU83d_0876</name>
</gene>
<dbReference type="EMBL" id="HG916855">
    <property type="protein sequence ID" value="CDM62246.1"/>
    <property type="molecule type" value="Genomic_DNA"/>
</dbReference>
<dbReference type="InterPro" id="IPR009553">
    <property type="entry name" value="DUF1173"/>
</dbReference>
<dbReference type="Pfam" id="PF06666">
    <property type="entry name" value="DUF1173"/>
    <property type="match status" value="1"/>
</dbReference>
<evidence type="ECO:0008006" key="3">
    <source>
        <dbReference type="Google" id="ProtNLM"/>
    </source>
</evidence>
<dbReference type="KEGG" id="rhl:LPU83_pLPU83d_0876"/>
<dbReference type="PATRIC" id="fig|348824.6.peg.6552"/>
<proteinExistence type="predicted"/>
<accession>W6S7S5</accession>
<organism evidence="1 2">
    <name type="scientific">Rhizobium favelukesii</name>
    <dbReference type="NCBI Taxonomy" id="348824"/>
    <lineage>
        <taxon>Bacteria</taxon>
        <taxon>Pseudomonadati</taxon>
        <taxon>Pseudomonadota</taxon>
        <taxon>Alphaproteobacteria</taxon>
        <taxon>Hyphomicrobiales</taxon>
        <taxon>Rhizobiaceae</taxon>
        <taxon>Rhizobium/Agrobacterium group</taxon>
        <taxon>Rhizobium</taxon>
    </lineage>
</organism>
<dbReference type="AlphaFoldDB" id="W6S7S5"/>
<keyword evidence="2" id="KW-1185">Reference proteome</keyword>
<keyword evidence="1" id="KW-0614">Plasmid</keyword>
<sequence>MRRFQIGNTVVEEQSASIQENLAMAYRSKLRPVCLCQTPGVAMYIANIGDQLVIKRMPLTGGAHASDCESYEPPYELSGLGSLIGSAIQIDTESGVASLKLNFSLSTKGPRTAPTQTSAGSESVKNDARKMSLRALLHYLWHQGGLTEWTAHWAGKRHWPQVRNHLLEAARTMSVKGEPLADRLFVPEPFRLDDRNAIEQRRAAALAALHAGATGSKPLMVLICEIKEFAPTRSGQRIVAKHLPGFSLFLEEASWRRLNARFAAEFDIWKATGTCHLIAIATIGASASGAIAVNEIALTVVTQQWLPVESIHEERLLERLTKMRQKTVKGLRFNLSTTQPLANAMLPELKPCPAALYIVPPGAGEEFEIALEDMIEARPDMTPWIWRVADGDMPPLP</sequence>
<evidence type="ECO:0000313" key="1">
    <source>
        <dbReference type="EMBL" id="CDM62246.1"/>
    </source>
</evidence>
<dbReference type="Proteomes" id="UP000019443">
    <property type="component" value="Plasmid pLPU83d"/>
</dbReference>
<name>W6S7S5_9HYPH</name>
<reference evidence="1" key="1">
    <citation type="submission" date="2013-11" db="EMBL/GenBank/DDBJ databases">
        <title>Draft genome sequence of the broad-host-range Rhizobium sp. LPU83 strain, a member of the low-genetic diversity Oregon-like Rhizobium sp. group.</title>
        <authorList>
            <person name="Wibberg D."/>
            <person name="Puehler A."/>
            <person name="Schlueter A."/>
        </authorList>
    </citation>
    <scope>NUCLEOTIDE SEQUENCE [LARGE SCALE GENOMIC DNA]</scope>
    <source>
        <strain evidence="1">LPU83</strain>
        <plasmid evidence="1">pLPU83d</plasmid>
    </source>
</reference>